<gene>
    <name evidence="3" type="ORF">CRH09_33895</name>
</gene>
<keyword evidence="1" id="KW-0472">Membrane</keyword>
<dbReference type="Proteomes" id="UP000221961">
    <property type="component" value="Chromosome"/>
</dbReference>
<dbReference type="KEGG" id="ntp:CRH09_33895"/>
<dbReference type="EMBL" id="CP023778">
    <property type="protein sequence ID" value="ATL70434.1"/>
    <property type="molecule type" value="Genomic_DNA"/>
</dbReference>
<dbReference type="SUPFAM" id="SSF52833">
    <property type="entry name" value="Thioredoxin-like"/>
    <property type="match status" value="1"/>
</dbReference>
<proteinExistence type="predicted"/>
<dbReference type="Pfam" id="PF13462">
    <property type="entry name" value="Thioredoxin_4"/>
    <property type="match status" value="1"/>
</dbReference>
<keyword evidence="1" id="KW-0812">Transmembrane</keyword>
<dbReference type="InterPro" id="IPR036249">
    <property type="entry name" value="Thioredoxin-like_sf"/>
</dbReference>
<dbReference type="AlphaFoldDB" id="A0A291RT76"/>
<protein>
    <recommendedName>
        <fullName evidence="2">Thioredoxin-like fold domain-containing protein</fullName>
    </recommendedName>
</protein>
<dbReference type="InterPro" id="IPR012336">
    <property type="entry name" value="Thioredoxin-like_fold"/>
</dbReference>
<reference evidence="3 4" key="1">
    <citation type="submission" date="2017-10" db="EMBL/GenBank/DDBJ databases">
        <title>Comparative genomics between pathogenic Norcardia.</title>
        <authorList>
            <person name="Zeng L."/>
        </authorList>
    </citation>
    <scope>NUCLEOTIDE SEQUENCE [LARGE SCALE GENOMIC DNA]</scope>
    <source>
        <strain evidence="3 4">NC_YFY_NT001</strain>
    </source>
</reference>
<evidence type="ECO:0000256" key="1">
    <source>
        <dbReference type="SAM" id="Phobius"/>
    </source>
</evidence>
<accession>A0A291RT76</accession>
<organism evidence="3 4">
    <name type="scientific">Nocardia terpenica</name>
    <dbReference type="NCBI Taxonomy" id="455432"/>
    <lineage>
        <taxon>Bacteria</taxon>
        <taxon>Bacillati</taxon>
        <taxon>Actinomycetota</taxon>
        <taxon>Actinomycetes</taxon>
        <taxon>Mycobacteriales</taxon>
        <taxon>Nocardiaceae</taxon>
        <taxon>Nocardia</taxon>
    </lineage>
</organism>
<evidence type="ECO:0000313" key="3">
    <source>
        <dbReference type="EMBL" id="ATL70434.1"/>
    </source>
</evidence>
<dbReference type="Gene3D" id="3.40.30.10">
    <property type="entry name" value="Glutaredoxin"/>
    <property type="match status" value="1"/>
</dbReference>
<name>A0A291RT76_9NOCA</name>
<keyword evidence="1" id="KW-1133">Transmembrane helix</keyword>
<evidence type="ECO:0000259" key="2">
    <source>
        <dbReference type="Pfam" id="PF13462"/>
    </source>
</evidence>
<evidence type="ECO:0000313" key="4">
    <source>
        <dbReference type="Proteomes" id="UP000221961"/>
    </source>
</evidence>
<feature type="transmembrane region" description="Helical" evidence="1">
    <location>
        <begin position="56"/>
        <end position="77"/>
    </location>
</feature>
<sequence length="279" mass="30134">MRSAFLWRFESLIRNHFGNGEENKLDVLLDGSIEVIAMKSRRSRRFVNRAARRRRLTVSVVLTVAVLAAFAAAVVHYDATAKRDRDRAAQARVAAEAPPPVFTDRGTLRFGAADAPTVLTVTTDFACPSCRTFAQASDSALAGLIDGRRVAVDYDPVAIAAEPKDYAARAANASACVAAADKNAWPAWYRLMFQHQPGPKDPSPTDDRLVDLAAQSGVTGPDMAGCIRGERYRQFVTAHTDHAIAAGLTHTPTVRVGDRVVENITPDGLHTAIDRAAAK</sequence>
<feature type="domain" description="Thioredoxin-like fold" evidence="2">
    <location>
        <begin position="106"/>
        <end position="274"/>
    </location>
</feature>